<dbReference type="InterPro" id="IPR011010">
    <property type="entry name" value="DNA_brk_join_enz"/>
</dbReference>
<evidence type="ECO:0000313" key="5">
    <source>
        <dbReference type="EMBL" id="MDK9580826.1"/>
    </source>
</evidence>
<gene>
    <name evidence="5" type="ORF">QQA45_04765</name>
</gene>
<keyword evidence="6" id="KW-1185">Reference proteome</keyword>
<dbReference type="PANTHER" id="PTHR30349:SF41">
    <property type="entry name" value="INTEGRASE_RECOMBINASE PROTEIN MJ0367-RELATED"/>
    <property type="match status" value="1"/>
</dbReference>
<name>A0ABT7HM13_9FUSO</name>
<dbReference type="Pfam" id="PF00589">
    <property type="entry name" value="Phage_integrase"/>
    <property type="match status" value="1"/>
</dbReference>
<evidence type="ECO:0000256" key="1">
    <source>
        <dbReference type="ARBA" id="ARBA00008857"/>
    </source>
</evidence>
<sequence>MDIKQSYNSYQTKRVLTNEEIKNICEKSDLTNKILKIMLYTGCRVNEVCSLTGKPILYDEGVPYVVTGSKTASGKNRLVPLHPDIVDDVKDITEYPNKIRTGNITVLIQKKYTFSSHCCRVTFISKLQELEVTPSKIKRIVGHKTQDVTDGVYTKYPVGVLYAEILKISYL</sequence>
<dbReference type="PROSITE" id="PS51898">
    <property type="entry name" value="TYR_RECOMBINASE"/>
    <property type="match status" value="1"/>
</dbReference>
<keyword evidence="2" id="KW-0238">DNA-binding</keyword>
<evidence type="ECO:0000313" key="6">
    <source>
        <dbReference type="Proteomes" id="UP001225134"/>
    </source>
</evidence>
<evidence type="ECO:0000256" key="2">
    <source>
        <dbReference type="ARBA" id="ARBA00023125"/>
    </source>
</evidence>
<dbReference type="InterPro" id="IPR002104">
    <property type="entry name" value="Integrase_catalytic"/>
</dbReference>
<dbReference type="EMBL" id="JASSPP010000007">
    <property type="protein sequence ID" value="MDK9580826.1"/>
    <property type="molecule type" value="Genomic_DNA"/>
</dbReference>
<comment type="caution">
    <text evidence="5">The sequence shown here is derived from an EMBL/GenBank/DDBJ whole genome shotgun (WGS) entry which is preliminary data.</text>
</comment>
<accession>A0ABT7HM13</accession>
<dbReference type="InterPro" id="IPR050090">
    <property type="entry name" value="Tyrosine_recombinase_XerCD"/>
</dbReference>
<evidence type="ECO:0000256" key="3">
    <source>
        <dbReference type="ARBA" id="ARBA00023172"/>
    </source>
</evidence>
<dbReference type="InterPro" id="IPR013762">
    <property type="entry name" value="Integrase-like_cat_sf"/>
</dbReference>
<evidence type="ECO:0000259" key="4">
    <source>
        <dbReference type="PROSITE" id="PS51898"/>
    </source>
</evidence>
<feature type="domain" description="Tyr recombinase" evidence="4">
    <location>
        <begin position="11"/>
        <end position="167"/>
    </location>
</feature>
<protein>
    <submittedName>
        <fullName evidence="5">Tyrosine-type recombinase/integrase</fullName>
    </submittedName>
</protein>
<comment type="similarity">
    <text evidence="1">Belongs to the 'phage' integrase family.</text>
</comment>
<reference evidence="5 6" key="1">
    <citation type="submission" date="2023-06" db="EMBL/GenBank/DDBJ databases">
        <title>Antibody response to the Sneathia vaginalis cytopathogenic toxin A during pregnancy.</title>
        <authorList>
            <person name="Mccoy Z.T."/>
            <person name="Serrano M.G."/>
            <person name="Spaine K."/>
            <person name="Edwards D.J."/>
            <person name="Buck G.A."/>
            <person name="Jefferson K."/>
        </authorList>
    </citation>
    <scope>NUCLEOTIDE SEQUENCE [LARGE SCALE GENOMIC DNA]</scope>
    <source>
        <strain evidence="5 6">CCUG 42621</strain>
    </source>
</reference>
<dbReference type="Proteomes" id="UP001225134">
    <property type="component" value="Unassembled WGS sequence"/>
</dbReference>
<dbReference type="Gene3D" id="1.10.443.10">
    <property type="entry name" value="Intergrase catalytic core"/>
    <property type="match status" value="2"/>
</dbReference>
<dbReference type="PANTHER" id="PTHR30349">
    <property type="entry name" value="PHAGE INTEGRASE-RELATED"/>
    <property type="match status" value="1"/>
</dbReference>
<dbReference type="RefSeq" id="WP_285153076.1">
    <property type="nucleotide sequence ID" value="NZ_JASSPP010000007.1"/>
</dbReference>
<organism evidence="5 6">
    <name type="scientific">Sneathia sanguinegens</name>
    <dbReference type="NCBI Taxonomy" id="40543"/>
    <lineage>
        <taxon>Bacteria</taxon>
        <taxon>Fusobacteriati</taxon>
        <taxon>Fusobacteriota</taxon>
        <taxon>Fusobacteriia</taxon>
        <taxon>Fusobacteriales</taxon>
        <taxon>Leptotrichiaceae</taxon>
        <taxon>Sneathia</taxon>
    </lineage>
</organism>
<proteinExistence type="inferred from homology"/>
<keyword evidence="3" id="KW-0233">DNA recombination</keyword>
<dbReference type="SUPFAM" id="SSF56349">
    <property type="entry name" value="DNA breaking-rejoining enzymes"/>
    <property type="match status" value="1"/>
</dbReference>